<evidence type="ECO:0000313" key="1">
    <source>
        <dbReference type="EMBL" id="KYN21049.1"/>
    </source>
</evidence>
<accession>A0A151J8A1</accession>
<evidence type="ECO:0000313" key="2">
    <source>
        <dbReference type="Proteomes" id="UP000078492"/>
    </source>
</evidence>
<organism evidence="1 2">
    <name type="scientific">Trachymyrmex cornetzi</name>
    <dbReference type="NCBI Taxonomy" id="471704"/>
    <lineage>
        <taxon>Eukaryota</taxon>
        <taxon>Metazoa</taxon>
        <taxon>Ecdysozoa</taxon>
        <taxon>Arthropoda</taxon>
        <taxon>Hexapoda</taxon>
        <taxon>Insecta</taxon>
        <taxon>Pterygota</taxon>
        <taxon>Neoptera</taxon>
        <taxon>Endopterygota</taxon>
        <taxon>Hymenoptera</taxon>
        <taxon>Apocrita</taxon>
        <taxon>Aculeata</taxon>
        <taxon>Formicoidea</taxon>
        <taxon>Formicidae</taxon>
        <taxon>Myrmicinae</taxon>
        <taxon>Trachymyrmex</taxon>
    </lineage>
</organism>
<keyword evidence="2" id="KW-1185">Reference proteome</keyword>
<dbReference type="EMBL" id="KQ979551">
    <property type="protein sequence ID" value="KYN21049.1"/>
    <property type="molecule type" value="Genomic_DNA"/>
</dbReference>
<dbReference type="AlphaFoldDB" id="A0A151J8A1"/>
<gene>
    <name evidence="1" type="ORF">ALC57_06588</name>
</gene>
<dbReference type="Proteomes" id="UP000078492">
    <property type="component" value="Unassembled WGS sequence"/>
</dbReference>
<reference evidence="1 2" key="1">
    <citation type="submission" date="2015-09" db="EMBL/GenBank/DDBJ databases">
        <title>Trachymyrmex cornetzi WGS genome.</title>
        <authorList>
            <person name="Nygaard S."/>
            <person name="Hu H."/>
            <person name="Boomsma J."/>
            <person name="Zhang G."/>
        </authorList>
    </citation>
    <scope>NUCLEOTIDE SEQUENCE [LARGE SCALE GENOMIC DNA]</scope>
    <source>
        <strain evidence="1">Tcor2-1</strain>
        <tissue evidence="1">Whole body</tissue>
    </source>
</reference>
<proteinExistence type="predicted"/>
<name>A0A151J8A1_9HYME</name>
<protein>
    <submittedName>
        <fullName evidence="1">Uncharacterized protein</fullName>
    </submittedName>
</protein>
<sequence length="159" mass="17893">MAVAILEIANQICPNMHFPTYNSTGYTGIANQICPNMHFPTEHLSDCFTLYISTMNKPTDQFSHGERNPGGGVVNIEKNTLYERAKEITDETASQGLLNPFDSDCIDENIHNKQNIVHTLEENNENDPVVFSVGDNENDSAVFLARYVNMQTLQKFHIL</sequence>